<dbReference type="EMBL" id="CP058561">
    <property type="protein sequence ID" value="QUH28220.1"/>
    <property type="molecule type" value="Genomic_DNA"/>
</dbReference>
<dbReference type="AlphaFoldDB" id="A0A8J8M8P8"/>
<sequence length="369" mass="42754">MLSLEKNGYTEQQIIKALHSNREIDIRYNLLNKFDIRIGELTSPQSGNSIEMNSLAEIKRTATFNIKENELNDIDWLNDRIQPIFCLKMPNGFAEWSLGIFLISSPTRHEEYSQIWRTIEAYDSSLILKEDKFDNRYRIVAGTNYVNAIIDILNSGLIRKINIPDNNYLISTDKEFEIGTTKLEAVNSLLKEINFNSLFVDENGIFTSGPYILPTNRQVEYSYRDNELSIIYPGAVDELDLFNVPNKWIVASSNPERQPLISTYTNNSPVSVTSVYNRQRNIVKYVQLNDILDQNTLDDYTKRLVFQDSQIYKKAIIETALMPHHSYDNLLFLDHSTLGIATNYIETRWKMDLKVGGRMKHECRKVINI</sequence>
<name>A0A8J8M8P8_9FIRM</name>
<evidence type="ECO:0000313" key="2">
    <source>
        <dbReference type="Proteomes" id="UP000677305"/>
    </source>
</evidence>
<dbReference type="KEGG" id="vgu:HYG85_04535"/>
<keyword evidence="2" id="KW-1185">Reference proteome</keyword>
<gene>
    <name evidence="1" type="ORF">HYG85_04535</name>
</gene>
<evidence type="ECO:0000313" key="1">
    <source>
        <dbReference type="EMBL" id="QUH28220.1"/>
    </source>
</evidence>
<accession>A0A8J8M8P8</accession>
<dbReference type="RefSeq" id="WP_212692473.1">
    <property type="nucleotide sequence ID" value="NZ_CP058561.1"/>
</dbReference>
<protein>
    <submittedName>
        <fullName evidence="1">Uncharacterized protein</fullName>
    </submittedName>
</protein>
<reference evidence="1 2" key="1">
    <citation type="submission" date="2020-07" db="EMBL/GenBank/DDBJ databases">
        <title>Vallitalea guaymasensis genome.</title>
        <authorList>
            <person name="Postec A."/>
        </authorList>
    </citation>
    <scope>NUCLEOTIDE SEQUENCE [LARGE SCALE GENOMIC DNA]</scope>
    <source>
        <strain evidence="1 2">Ra1766G1</strain>
    </source>
</reference>
<dbReference type="Proteomes" id="UP000677305">
    <property type="component" value="Chromosome"/>
</dbReference>
<organism evidence="1 2">
    <name type="scientific">Vallitalea guaymasensis</name>
    <dbReference type="NCBI Taxonomy" id="1185412"/>
    <lineage>
        <taxon>Bacteria</taxon>
        <taxon>Bacillati</taxon>
        <taxon>Bacillota</taxon>
        <taxon>Clostridia</taxon>
        <taxon>Lachnospirales</taxon>
        <taxon>Vallitaleaceae</taxon>
        <taxon>Vallitalea</taxon>
    </lineage>
</organism>
<proteinExistence type="predicted"/>